<evidence type="ECO:0000256" key="1">
    <source>
        <dbReference type="ARBA" id="ARBA00009207"/>
    </source>
</evidence>
<dbReference type="GO" id="GO:0005737">
    <property type="term" value="C:cytoplasm"/>
    <property type="evidence" value="ECO:0007669"/>
    <property type="project" value="TreeGrafter"/>
</dbReference>
<dbReference type="Pfam" id="PF09184">
    <property type="entry name" value="PPP4R2"/>
    <property type="match status" value="1"/>
</dbReference>
<name>A0A9N9D753_9GLOM</name>
<evidence type="ECO:0000313" key="2">
    <source>
        <dbReference type="EMBL" id="CAG8628846.1"/>
    </source>
</evidence>
<dbReference type="GO" id="GO:0030289">
    <property type="term" value="C:protein phosphatase 4 complex"/>
    <property type="evidence" value="ECO:0007669"/>
    <property type="project" value="InterPro"/>
</dbReference>
<dbReference type="PANTHER" id="PTHR16487">
    <property type="entry name" value="PPP4R2-RELATED PROTEIN"/>
    <property type="match status" value="1"/>
</dbReference>
<comment type="caution">
    <text evidence="2">The sequence shown here is derived from an EMBL/GenBank/DDBJ whole genome shotgun (WGS) entry which is preliminary data.</text>
</comment>
<evidence type="ECO:0000313" key="3">
    <source>
        <dbReference type="Proteomes" id="UP000789572"/>
    </source>
</evidence>
<dbReference type="EMBL" id="CAJVPJ010002765">
    <property type="protein sequence ID" value="CAG8628846.1"/>
    <property type="molecule type" value="Genomic_DNA"/>
</dbReference>
<dbReference type="PANTHER" id="PTHR16487:SF0">
    <property type="entry name" value="PROTEIN PHOSPHATASE 4 REGULATORY SUBUNIT 2-RELATED"/>
    <property type="match status" value="1"/>
</dbReference>
<keyword evidence="3" id="KW-1185">Reference proteome</keyword>
<dbReference type="GO" id="GO:0005634">
    <property type="term" value="C:nucleus"/>
    <property type="evidence" value="ECO:0007669"/>
    <property type="project" value="TreeGrafter"/>
</dbReference>
<feature type="non-terminal residue" evidence="2">
    <location>
        <position position="235"/>
    </location>
</feature>
<gene>
    <name evidence="2" type="ORF">POCULU_LOCUS8788</name>
</gene>
<dbReference type="GO" id="GO:0019888">
    <property type="term" value="F:protein phosphatase regulator activity"/>
    <property type="evidence" value="ECO:0007669"/>
    <property type="project" value="InterPro"/>
</dbReference>
<comment type="similarity">
    <text evidence="1">Belongs to the PPP4R2 family.</text>
</comment>
<protein>
    <submittedName>
        <fullName evidence="2">10261_t:CDS:1</fullName>
    </submittedName>
</protein>
<reference evidence="2" key="1">
    <citation type="submission" date="2021-06" db="EMBL/GenBank/DDBJ databases">
        <authorList>
            <person name="Kallberg Y."/>
            <person name="Tangrot J."/>
            <person name="Rosling A."/>
        </authorList>
    </citation>
    <scope>NUCLEOTIDE SEQUENCE</scope>
    <source>
        <strain evidence="2">IA702</strain>
    </source>
</reference>
<dbReference type="OrthoDB" id="341898at2759"/>
<proteinExistence type="inferred from homology"/>
<organism evidence="2 3">
    <name type="scientific">Paraglomus occultum</name>
    <dbReference type="NCBI Taxonomy" id="144539"/>
    <lineage>
        <taxon>Eukaryota</taxon>
        <taxon>Fungi</taxon>
        <taxon>Fungi incertae sedis</taxon>
        <taxon>Mucoromycota</taxon>
        <taxon>Glomeromycotina</taxon>
        <taxon>Glomeromycetes</taxon>
        <taxon>Paraglomerales</taxon>
        <taxon>Paraglomeraceae</taxon>
        <taxon>Paraglomus</taxon>
    </lineage>
</organism>
<sequence length="235" mass="26689">LAENSQQESNMSARATMRGDQLESFMTVTERPIDESQQVLVRIAESNEVPIEWPELKYIIKSQLSKMREEGTEETDAVNGLYSKLLEERNKLLEDIIKRLDKFNETPFTIQRVAELMIKPHEYYVNTVKWLRGLEKVLSVHSSTKSFPDGGQVEASLTLSEADTADVYGSIHDAEETTRNESNADDQSMDEDEAEAYLDAVINGDESVNNDEENITVRATENFYYGLLSMDSTDE</sequence>
<dbReference type="AlphaFoldDB" id="A0A9N9D753"/>
<dbReference type="Proteomes" id="UP000789572">
    <property type="component" value="Unassembled WGS sequence"/>
</dbReference>
<accession>A0A9N9D753</accession>
<dbReference type="InterPro" id="IPR015267">
    <property type="entry name" value="PPP4R2"/>
</dbReference>